<comment type="caution">
    <text evidence="2">The sequence shown here is derived from an EMBL/GenBank/DDBJ whole genome shotgun (WGS) entry which is preliminary data.</text>
</comment>
<gene>
    <name evidence="2" type="ORF">B9479_007041</name>
</gene>
<feature type="region of interest" description="Disordered" evidence="1">
    <location>
        <begin position="170"/>
        <end position="192"/>
    </location>
</feature>
<dbReference type="EMBL" id="NIDF01000139">
    <property type="protein sequence ID" value="TYJ52347.1"/>
    <property type="molecule type" value="Genomic_DNA"/>
</dbReference>
<reference evidence="2 3" key="1">
    <citation type="submission" date="2017-05" db="EMBL/GenBank/DDBJ databases">
        <title>The Genome Sequence of Tsuchiyaea wingfieldii DSM 27421.</title>
        <authorList>
            <person name="Cuomo C."/>
            <person name="Passer A."/>
            <person name="Billmyre B."/>
            <person name="Heitman J."/>
        </authorList>
    </citation>
    <scope>NUCLEOTIDE SEQUENCE [LARGE SCALE GENOMIC DNA]</scope>
    <source>
        <strain evidence="2 3">DSM 27421</strain>
    </source>
</reference>
<name>A0A5D3ALF0_9TREE</name>
<evidence type="ECO:0000313" key="3">
    <source>
        <dbReference type="Proteomes" id="UP000322245"/>
    </source>
</evidence>
<dbReference type="Proteomes" id="UP000322245">
    <property type="component" value="Unassembled WGS sequence"/>
</dbReference>
<accession>A0A5D3ALF0</accession>
<organism evidence="2 3">
    <name type="scientific">Cryptococcus floricola</name>
    <dbReference type="NCBI Taxonomy" id="2591691"/>
    <lineage>
        <taxon>Eukaryota</taxon>
        <taxon>Fungi</taxon>
        <taxon>Dikarya</taxon>
        <taxon>Basidiomycota</taxon>
        <taxon>Agaricomycotina</taxon>
        <taxon>Tremellomycetes</taxon>
        <taxon>Tremellales</taxon>
        <taxon>Cryptococcaceae</taxon>
        <taxon>Cryptococcus</taxon>
    </lineage>
</organism>
<protein>
    <submittedName>
        <fullName evidence="2">Uncharacterized protein</fullName>
    </submittedName>
</protein>
<proteinExistence type="predicted"/>
<keyword evidence="3" id="KW-1185">Reference proteome</keyword>
<evidence type="ECO:0000313" key="2">
    <source>
        <dbReference type="EMBL" id="TYJ52347.1"/>
    </source>
</evidence>
<dbReference type="AlphaFoldDB" id="A0A5D3ALF0"/>
<evidence type="ECO:0000256" key="1">
    <source>
        <dbReference type="SAM" id="MobiDB-lite"/>
    </source>
</evidence>
<sequence length="192" mass="20646">MAIPDGPPLLVARSGARQWTEVCPSAARPFGQPCDGVSPSISRLHLRPPSPLTAVSHPPAHSLAVMQSATGLSADPIFYLWNGLRPSTRRSRWRDCLGPLPPIGSVTKAGVYQTLHSPAAMTAAITVLIRGCEKTAGLDKADWRNVAPEKSWQELSVSLGERFWGGKTNEGPLLQSAKRRPQVGRHPPLVAL</sequence>